<evidence type="ECO:0000256" key="12">
    <source>
        <dbReference type="ARBA" id="ARBA00033413"/>
    </source>
</evidence>
<dbReference type="PROSITE" id="PS00794">
    <property type="entry name" value="HPPK"/>
    <property type="match status" value="1"/>
</dbReference>
<dbReference type="GO" id="GO:0003848">
    <property type="term" value="F:2-amino-4-hydroxy-6-hydroxymethyldihydropteridine diphosphokinase activity"/>
    <property type="evidence" value="ECO:0007669"/>
    <property type="project" value="UniProtKB-EC"/>
</dbReference>
<comment type="pathway">
    <text evidence="1">Cofactor biosynthesis; tetrahydrofolate biosynthesis; 2-amino-4-hydroxy-6-hydroxymethyl-7,8-dihydropteridine diphosphate from 7,8-dihydroneopterin triphosphate: step 4/4.</text>
</comment>
<dbReference type="GO" id="GO:0046656">
    <property type="term" value="P:folic acid biosynthetic process"/>
    <property type="evidence" value="ECO:0007669"/>
    <property type="project" value="UniProtKB-KW"/>
</dbReference>
<proteinExistence type="inferred from homology"/>
<dbReference type="OrthoDB" id="9808041at2"/>
<dbReference type="GO" id="GO:0046654">
    <property type="term" value="P:tetrahydrofolate biosynthetic process"/>
    <property type="evidence" value="ECO:0007669"/>
    <property type="project" value="UniProtKB-UniPathway"/>
</dbReference>
<evidence type="ECO:0000313" key="15">
    <source>
        <dbReference type="Proteomes" id="UP000295565"/>
    </source>
</evidence>
<gene>
    <name evidence="14" type="ORF">EV690_3058</name>
</gene>
<evidence type="ECO:0000256" key="9">
    <source>
        <dbReference type="ARBA" id="ARBA00022909"/>
    </source>
</evidence>
<name>A0A4R1J8T7_9GAMM</name>
<evidence type="ECO:0000256" key="1">
    <source>
        <dbReference type="ARBA" id="ARBA00005051"/>
    </source>
</evidence>
<evidence type="ECO:0000256" key="5">
    <source>
        <dbReference type="ARBA" id="ARBA00022679"/>
    </source>
</evidence>
<comment type="caution">
    <text evidence="14">The sequence shown here is derived from an EMBL/GenBank/DDBJ whole genome shotgun (WGS) entry which is preliminary data.</text>
</comment>
<dbReference type="EMBL" id="SMGD01000016">
    <property type="protein sequence ID" value="TCK46910.1"/>
    <property type="molecule type" value="Genomic_DNA"/>
</dbReference>
<dbReference type="GO" id="GO:0016301">
    <property type="term" value="F:kinase activity"/>
    <property type="evidence" value="ECO:0007669"/>
    <property type="project" value="UniProtKB-KW"/>
</dbReference>
<evidence type="ECO:0000256" key="4">
    <source>
        <dbReference type="ARBA" id="ARBA00016218"/>
    </source>
</evidence>
<dbReference type="SUPFAM" id="SSF55083">
    <property type="entry name" value="6-hydroxymethyl-7,8-dihydropterin pyrophosphokinase, HPPK"/>
    <property type="match status" value="1"/>
</dbReference>
<dbReference type="NCBIfam" id="TIGR01498">
    <property type="entry name" value="folK"/>
    <property type="match status" value="1"/>
</dbReference>
<dbReference type="AlphaFoldDB" id="A0A4R1J8T7"/>
<keyword evidence="15" id="KW-1185">Reference proteome</keyword>
<dbReference type="PANTHER" id="PTHR43071">
    <property type="entry name" value="2-AMINO-4-HYDROXY-6-HYDROXYMETHYLDIHYDROPTERIDINE PYROPHOSPHOKINASE"/>
    <property type="match status" value="1"/>
</dbReference>
<evidence type="ECO:0000256" key="11">
    <source>
        <dbReference type="ARBA" id="ARBA00029766"/>
    </source>
</evidence>
<dbReference type="InterPro" id="IPR000550">
    <property type="entry name" value="Hppk"/>
</dbReference>
<sequence>MNTLCYIALGSNLNDPRRQLVSARRALSDIAQIQVIAVSGLYASKPMGPQDQPDYLNAVIAIETTLEPLALLDTTQAIEQQQGRVRKAERWGPRTLDLDILLFGQQILDFPRLCVPHYGLQVREFVVLPLAEIAPSLVLPDGVHIAKLAKQIKRNGLYRRETAQQWTH</sequence>
<comment type="similarity">
    <text evidence="2">Belongs to the HPPK family.</text>
</comment>
<evidence type="ECO:0000256" key="7">
    <source>
        <dbReference type="ARBA" id="ARBA00022777"/>
    </source>
</evidence>
<dbReference type="Gene3D" id="3.30.70.560">
    <property type="entry name" value="7,8-Dihydro-6-hydroxymethylpterin-pyrophosphokinase HPPK"/>
    <property type="match status" value="1"/>
</dbReference>
<keyword evidence="7 14" id="KW-0418">Kinase</keyword>
<evidence type="ECO:0000256" key="6">
    <source>
        <dbReference type="ARBA" id="ARBA00022741"/>
    </source>
</evidence>
<dbReference type="RefSeq" id="WP_131913810.1">
    <property type="nucleotide sequence ID" value="NZ_OU594967.1"/>
</dbReference>
<dbReference type="InterPro" id="IPR035907">
    <property type="entry name" value="Hppk_sf"/>
</dbReference>
<reference evidence="14 15" key="1">
    <citation type="submission" date="2019-03" db="EMBL/GenBank/DDBJ databases">
        <title>Genomic Encyclopedia of Type Strains, Phase IV (KMG-IV): sequencing the most valuable type-strain genomes for metagenomic binning, comparative biology and taxonomic classification.</title>
        <authorList>
            <person name="Goeker M."/>
        </authorList>
    </citation>
    <scope>NUCLEOTIDE SEQUENCE [LARGE SCALE GENOMIC DNA]</scope>
    <source>
        <strain evidence="14 15">DSM 18577</strain>
    </source>
</reference>
<evidence type="ECO:0000256" key="3">
    <source>
        <dbReference type="ARBA" id="ARBA00013253"/>
    </source>
</evidence>
<dbReference type="Pfam" id="PF01288">
    <property type="entry name" value="HPPK"/>
    <property type="match status" value="1"/>
</dbReference>
<dbReference type="EC" id="2.7.6.3" evidence="3"/>
<feature type="domain" description="7,8-dihydro-6-hydroxymethylpterin-pyrophosphokinase" evidence="13">
    <location>
        <begin position="90"/>
        <end position="101"/>
    </location>
</feature>
<organism evidence="14 15">
    <name type="scientific">Celerinatantimonas diazotrophica</name>
    <dbReference type="NCBI Taxonomy" id="412034"/>
    <lineage>
        <taxon>Bacteria</taxon>
        <taxon>Pseudomonadati</taxon>
        <taxon>Pseudomonadota</taxon>
        <taxon>Gammaproteobacteria</taxon>
        <taxon>Celerinatantimonadaceae</taxon>
        <taxon>Celerinatantimonas</taxon>
    </lineage>
</organism>
<evidence type="ECO:0000313" key="14">
    <source>
        <dbReference type="EMBL" id="TCK46910.1"/>
    </source>
</evidence>
<dbReference type="PANTHER" id="PTHR43071:SF1">
    <property type="entry name" value="2-AMINO-4-HYDROXY-6-HYDROXYMETHYLDIHYDROPTERIDINE PYROPHOSPHOKINASE"/>
    <property type="match status" value="1"/>
</dbReference>
<dbReference type="GO" id="GO:0005524">
    <property type="term" value="F:ATP binding"/>
    <property type="evidence" value="ECO:0007669"/>
    <property type="project" value="UniProtKB-KW"/>
</dbReference>
<keyword evidence="9" id="KW-0289">Folate biosynthesis</keyword>
<keyword evidence="8" id="KW-0067">ATP-binding</keyword>
<dbReference type="UniPathway" id="UPA00077">
    <property type="reaction ID" value="UER00155"/>
</dbReference>
<evidence type="ECO:0000256" key="10">
    <source>
        <dbReference type="ARBA" id="ARBA00029409"/>
    </source>
</evidence>
<evidence type="ECO:0000256" key="8">
    <source>
        <dbReference type="ARBA" id="ARBA00022840"/>
    </source>
</evidence>
<protein>
    <recommendedName>
        <fullName evidence="4">2-amino-4-hydroxy-6-hydroxymethyldihydropteridine pyrophosphokinase</fullName>
        <ecNumber evidence="3">2.7.6.3</ecNumber>
    </recommendedName>
    <alternativeName>
        <fullName evidence="11">6-hydroxymethyl-7,8-dihydropterin pyrophosphokinase</fullName>
    </alternativeName>
    <alternativeName>
        <fullName evidence="12">7,8-dihydro-6-hydroxymethylpterin-pyrophosphokinase</fullName>
    </alternativeName>
</protein>
<comment type="function">
    <text evidence="10">Catalyzes the transfer of pyrophosphate from adenosine triphosphate (ATP) to 6-hydroxymethyl-7,8-dihydropterin, an enzymatic step in folate biosynthesis pathway.</text>
</comment>
<evidence type="ECO:0000259" key="13">
    <source>
        <dbReference type="PROSITE" id="PS00794"/>
    </source>
</evidence>
<keyword evidence="5" id="KW-0808">Transferase</keyword>
<keyword evidence="6" id="KW-0547">Nucleotide-binding</keyword>
<evidence type="ECO:0000256" key="2">
    <source>
        <dbReference type="ARBA" id="ARBA00005810"/>
    </source>
</evidence>
<dbReference type="Proteomes" id="UP000295565">
    <property type="component" value="Unassembled WGS sequence"/>
</dbReference>
<dbReference type="CDD" id="cd00483">
    <property type="entry name" value="HPPK"/>
    <property type="match status" value="1"/>
</dbReference>
<accession>A0A4R1J8T7</accession>